<proteinExistence type="predicted"/>
<sequence length="113" mass="12916">MGINGLDSPADPSSLLFNCSNQSNFPWETSEQCGKETHLENVLFATFYFLDFILVTTARSKQHLKVMLTVLPTFKLKRKEKENNKNPGVPKVSFPIIFFFLTCVFRIIPPTED</sequence>
<evidence type="ECO:0000313" key="1">
    <source>
        <dbReference type="Ensembl" id="ENSPCLP00000022217.1"/>
    </source>
</evidence>
<dbReference type="Ensembl" id="ENSPCLT00000030725.1">
    <property type="protein sequence ID" value="ENSPCLP00000022217.1"/>
    <property type="gene ID" value="ENSPCLG00000019491.1"/>
</dbReference>
<reference evidence="1" key="2">
    <citation type="submission" date="2025-09" db="UniProtKB">
        <authorList>
            <consortium name="Ensembl"/>
        </authorList>
    </citation>
    <scope>IDENTIFICATION</scope>
</reference>
<dbReference type="AlphaFoldDB" id="A0A669QN95"/>
<dbReference type="Proteomes" id="UP000472261">
    <property type="component" value="Unplaced"/>
</dbReference>
<protein>
    <submittedName>
        <fullName evidence="1">Uncharacterized protein</fullName>
    </submittedName>
</protein>
<accession>A0A669QN95</accession>
<name>A0A669QN95_PHACC</name>
<organism evidence="1 2">
    <name type="scientific">Phasianus colchicus</name>
    <name type="common">Common pheasant</name>
    <dbReference type="NCBI Taxonomy" id="9054"/>
    <lineage>
        <taxon>Eukaryota</taxon>
        <taxon>Metazoa</taxon>
        <taxon>Chordata</taxon>
        <taxon>Craniata</taxon>
        <taxon>Vertebrata</taxon>
        <taxon>Euteleostomi</taxon>
        <taxon>Archelosauria</taxon>
        <taxon>Archosauria</taxon>
        <taxon>Dinosauria</taxon>
        <taxon>Saurischia</taxon>
        <taxon>Theropoda</taxon>
        <taxon>Coelurosauria</taxon>
        <taxon>Aves</taxon>
        <taxon>Neognathae</taxon>
        <taxon>Galloanserae</taxon>
        <taxon>Galliformes</taxon>
        <taxon>Phasianidae</taxon>
        <taxon>Phasianinae</taxon>
        <taxon>Phasianus</taxon>
    </lineage>
</organism>
<reference evidence="1" key="1">
    <citation type="submission" date="2025-08" db="UniProtKB">
        <authorList>
            <consortium name="Ensembl"/>
        </authorList>
    </citation>
    <scope>IDENTIFICATION</scope>
</reference>
<evidence type="ECO:0000313" key="2">
    <source>
        <dbReference type="Proteomes" id="UP000472261"/>
    </source>
</evidence>
<keyword evidence="2" id="KW-1185">Reference proteome</keyword>